<evidence type="ECO:0000313" key="1">
    <source>
        <dbReference type="EMBL" id="MEQ2300277.1"/>
    </source>
</evidence>
<proteinExistence type="predicted"/>
<reference evidence="1 2" key="1">
    <citation type="submission" date="2021-06" db="EMBL/GenBank/DDBJ databases">
        <authorList>
            <person name="Palmer J.M."/>
        </authorList>
    </citation>
    <scope>NUCLEOTIDE SEQUENCE [LARGE SCALE GENOMIC DNA]</scope>
    <source>
        <strain evidence="1 2">AS_MEX2019</strain>
        <tissue evidence="1">Muscle</tissue>
    </source>
</reference>
<organism evidence="1 2">
    <name type="scientific">Ameca splendens</name>
    <dbReference type="NCBI Taxonomy" id="208324"/>
    <lineage>
        <taxon>Eukaryota</taxon>
        <taxon>Metazoa</taxon>
        <taxon>Chordata</taxon>
        <taxon>Craniata</taxon>
        <taxon>Vertebrata</taxon>
        <taxon>Euteleostomi</taxon>
        <taxon>Actinopterygii</taxon>
        <taxon>Neopterygii</taxon>
        <taxon>Teleostei</taxon>
        <taxon>Neoteleostei</taxon>
        <taxon>Acanthomorphata</taxon>
        <taxon>Ovalentaria</taxon>
        <taxon>Atherinomorphae</taxon>
        <taxon>Cyprinodontiformes</taxon>
        <taxon>Goodeidae</taxon>
        <taxon>Ameca</taxon>
    </lineage>
</organism>
<protein>
    <submittedName>
        <fullName evidence="1">Uncharacterized protein</fullName>
    </submittedName>
</protein>
<accession>A0ABV0Z2Z9</accession>
<gene>
    <name evidence="1" type="ORF">AMECASPLE_023688</name>
</gene>
<dbReference type="EMBL" id="JAHRIP010049227">
    <property type="protein sequence ID" value="MEQ2300277.1"/>
    <property type="molecule type" value="Genomic_DNA"/>
</dbReference>
<keyword evidence="2" id="KW-1185">Reference proteome</keyword>
<evidence type="ECO:0000313" key="2">
    <source>
        <dbReference type="Proteomes" id="UP001469553"/>
    </source>
</evidence>
<dbReference type="Proteomes" id="UP001469553">
    <property type="component" value="Unassembled WGS sequence"/>
</dbReference>
<sequence length="104" mass="11669">MIQRGSDIPPFTYPSPAHMLDNYLRLRKKILTGLSPQHLLPLLGSCQFGSRLCQSYPPVFIGQADRSVTNTFGYHPGLSQMCCECSAEIPVLLLRIIVRTELFC</sequence>
<name>A0ABV0Z2Z9_9TELE</name>
<comment type="caution">
    <text evidence="1">The sequence shown here is derived from an EMBL/GenBank/DDBJ whole genome shotgun (WGS) entry which is preliminary data.</text>
</comment>